<proteinExistence type="predicted"/>
<evidence type="ECO:0000313" key="1">
    <source>
        <dbReference type="EMBL" id="KAI9920414.1"/>
    </source>
</evidence>
<gene>
    <name evidence="1" type="ORF">PsorP6_016020</name>
</gene>
<comment type="caution">
    <text evidence="1">The sequence shown here is derived from an EMBL/GenBank/DDBJ whole genome shotgun (WGS) entry which is preliminary data.</text>
</comment>
<evidence type="ECO:0000313" key="2">
    <source>
        <dbReference type="Proteomes" id="UP001163321"/>
    </source>
</evidence>
<name>A0ACC0WNR8_9STRA</name>
<protein>
    <submittedName>
        <fullName evidence="1">Uncharacterized protein</fullName>
    </submittedName>
</protein>
<dbReference type="Proteomes" id="UP001163321">
    <property type="component" value="Chromosome 10"/>
</dbReference>
<reference evidence="1 2" key="1">
    <citation type="journal article" date="2022" name="bioRxiv">
        <title>The genome of the oomycete Peronosclerospora sorghi, a cosmopolitan pathogen of maize and sorghum, is inflated with dispersed pseudogenes.</title>
        <authorList>
            <person name="Fletcher K."/>
            <person name="Martin F."/>
            <person name="Isakeit T."/>
            <person name="Cavanaugh K."/>
            <person name="Magill C."/>
            <person name="Michelmore R."/>
        </authorList>
    </citation>
    <scope>NUCLEOTIDE SEQUENCE [LARGE SCALE GENOMIC DNA]</scope>
    <source>
        <strain evidence="1">P6</strain>
    </source>
</reference>
<accession>A0ACC0WNR8</accession>
<organism evidence="1 2">
    <name type="scientific">Peronosclerospora sorghi</name>
    <dbReference type="NCBI Taxonomy" id="230839"/>
    <lineage>
        <taxon>Eukaryota</taxon>
        <taxon>Sar</taxon>
        <taxon>Stramenopiles</taxon>
        <taxon>Oomycota</taxon>
        <taxon>Peronosporomycetes</taxon>
        <taxon>Peronosporales</taxon>
        <taxon>Peronosporaceae</taxon>
        <taxon>Peronosclerospora</taxon>
    </lineage>
</organism>
<dbReference type="EMBL" id="CM047589">
    <property type="protein sequence ID" value="KAI9920414.1"/>
    <property type="molecule type" value="Genomic_DNA"/>
</dbReference>
<sequence length="83" mass="9266">MQNAAVSCVNELVRVDDATESAGSSSSSPCETLRSHRVHHTLYLLRPRLELVHKYLNLVLLALFLQVTRVAINASKCNELFQS</sequence>
<keyword evidence="2" id="KW-1185">Reference proteome</keyword>